<organism evidence="2 3">
    <name type="scientific">Cupriavidus metallidurans</name>
    <dbReference type="NCBI Taxonomy" id="119219"/>
    <lineage>
        <taxon>Bacteria</taxon>
        <taxon>Pseudomonadati</taxon>
        <taxon>Pseudomonadota</taxon>
        <taxon>Betaproteobacteria</taxon>
        <taxon>Burkholderiales</taxon>
        <taxon>Burkholderiaceae</taxon>
        <taxon>Cupriavidus</taxon>
    </lineage>
</organism>
<dbReference type="InterPro" id="IPR005064">
    <property type="entry name" value="BUG"/>
</dbReference>
<dbReference type="AlphaFoldDB" id="A0A132HAK2"/>
<proteinExistence type="inferred from homology"/>
<name>A0A132HAK2_9BURK</name>
<gene>
    <name evidence="2" type="ORF">DDF84_025930</name>
</gene>
<dbReference type="Pfam" id="PF03401">
    <property type="entry name" value="TctC"/>
    <property type="match status" value="1"/>
</dbReference>
<dbReference type="InterPro" id="IPR042100">
    <property type="entry name" value="Bug_dom1"/>
</dbReference>
<dbReference type="Gene3D" id="3.40.190.150">
    <property type="entry name" value="Bordetella uptake gene, domain 1"/>
    <property type="match status" value="1"/>
</dbReference>
<evidence type="ECO:0000313" key="2">
    <source>
        <dbReference type="EMBL" id="QBP13086.1"/>
    </source>
</evidence>
<dbReference type="Gene3D" id="3.40.190.10">
    <property type="entry name" value="Periplasmic binding protein-like II"/>
    <property type="match status" value="1"/>
</dbReference>
<evidence type="ECO:0000256" key="1">
    <source>
        <dbReference type="ARBA" id="ARBA00006987"/>
    </source>
</evidence>
<evidence type="ECO:0000313" key="3">
    <source>
        <dbReference type="Proteomes" id="UP000253772"/>
    </source>
</evidence>
<dbReference type="PANTHER" id="PTHR42928:SF5">
    <property type="entry name" value="BLR1237 PROTEIN"/>
    <property type="match status" value="1"/>
</dbReference>
<comment type="similarity">
    <text evidence="1">Belongs to the UPF0065 (bug) family.</text>
</comment>
<dbReference type="PIRSF" id="PIRSF017082">
    <property type="entry name" value="YflP"/>
    <property type="match status" value="1"/>
</dbReference>
<reference evidence="2 3" key="1">
    <citation type="submission" date="2019-03" db="EMBL/GenBank/DDBJ databases">
        <title>Comparative insights into the high quality Complete genome sequence of highly metal resistant Cupriavidus metallidurans strain BS1 isolated from a gold-copper mine.</title>
        <authorList>
            <person name="Mazhar H.S."/>
            <person name="Rensing C."/>
        </authorList>
    </citation>
    <scope>NUCLEOTIDE SEQUENCE [LARGE SCALE GENOMIC DNA]</scope>
    <source>
        <strain evidence="2 3">BS1</strain>
    </source>
</reference>
<dbReference type="PANTHER" id="PTHR42928">
    <property type="entry name" value="TRICARBOXYLATE-BINDING PROTEIN"/>
    <property type="match status" value="1"/>
</dbReference>
<dbReference type="OrthoDB" id="8678477at2"/>
<protein>
    <submittedName>
        <fullName evidence="2">Tripartite tricarboxylate transporter substrate binding protein</fullName>
    </submittedName>
</protein>
<dbReference type="CDD" id="cd07012">
    <property type="entry name" value="PBP2_Bug_TTT"/>
    <property type="match status" value="1"/>
</dbReference>
<dbReference type="Proteomes" id="UP000253772">
    <property type="component" value="Chromosome c2"/>
</dbReference>
<accession>A0A132HAK2</accession>
<dbReference type="RefSeq" id="WP_017512014.1">
    <property type="nucleotide sequence ID" value="NZ_CP026544.1"/>
</dbReference>
<dbReference type="EMBL" id="CP037901">
    <property type="protein sequence ID" value="QBP13086.1"/>
    <property type="molecule type" value="Genomic_DNA"/>
</dbReference>
<sequence>MLHSAKMLFLAVAVFAVSNAASAADQPIRLVVPYPPGGAADQITRLVTSDASKFLKTTIVIDNKPGAAGIIAAETVARSAPDGKTLLVGSNAPLVINSAIYEKLPYDPARDFVPVAGLGKTPLMLSVRAELPVKSVKDLVALGKSQPGKLTMGSASSGNITHLAGENASSKLGVKVTHVPFAGSAPAIVSLIGGNIDLIYDALPSSMQQARANRIHALAILDTNRFPLLPDVPTMHELGYSGTEASAWFGVVAPAGTPAAPIAAMNKAINDALRNPELVEKLRAIGAQPMPGSPASFGEFINEERARWIPVAKSLNVKAD</sequence>
<dbReference type="SUPFAM" id="SSF53850">
    <property type="entry name" value="Periplasmic binding protein-like II"/>
    <property type="match status" value="1"/>
</dbReference>